<dbReference type="GO" id="GO:0017000">
    <property type="term" value="P:antibiotic biosynthetic process"/>
    <property type="evidence" value="ECO:0007669"/>
    <property type="project" value="InterPro"/>
</dbReference>
<organism evidence="5 6">
    <name type="scientific">Sphaerotilus mobilis</name>
    <dbReference type="NCBI Taxonomy" id="47994"/>
    <lineage>
        <taxon>Bacteria</taxon>
        <taxon>Pseudomonadati</taxon>
        <taxon>Pseudomonadota</taxon>
        <taxon>Betaproteobacteria</taxon>
        <taxon>Burkholderiales</taxon>
        <taxon>Sphaerotilaceae</taxon>
        <taxon>Sphaerotilus</taxon>
    </lineage>
</organism>
<feature type="binding site" evidence="4">
    <location>
        <position position="189"/>
    </location>
    <ligand>
        <name>Ca(2+)</name>
        <dbReference type="ChEBI" id="CHEBI:29108"/>
    </ligand>
</feature>
<accession>A0A4Q7LR26</accession>
<evidence type="ECO:0000313" key="6">
    <source>
        <dbReference type="Proteomes" id="UP000293433"/>
    </source>
</evidence>
<dbReference type="CDD" id="cd03747">
    <property type="entry name" value="Ntn_PGA_like"/>
    <property type="match status" value="1"/>
</dbReference>
<evidence type="ECO:0000256" key="4">
    <source>
        <dbReference type="PIRSR" id="PIRSR001227-2"/>
    </source>
</evidence>
<dbReference type="AlphaFoldDB" id="A0A4Q7LR26"/>
<dbReference type="Gene3D" id="3.60.20.10">
    <property type="entry name" value="Glutamine Phosphoribosylpyrophosphate, subunit 1, domain 1"/>
    <property type="match status" value="1"/>
</dbReference>
<comment type="similarity">
    <text evidence="1">Belongs to the peptidase S45 family.</text>
</comment>
<dbReference type="GO" id="GO:0016811">
    <property type="term" value="F:hydrolase activity, acting on carbon-nitrogen (but not peptide) bonds, in linear amides"/>
    <property type="evidence" value="ECO:0007669"/>
    <property type="project" value="InterPro"/>
</dbReference>
<sequence length="821" mass="90836">MRCRWLRVLGACVLGGIVLLLATYAAYRQQVLPRADGTRTVISAWGDVRIARDGHGVPSIHAKRLEGALFGLGYAHAQDRLWQLDLHRRIGSGRLAEAFGVAALDNDRFIRALGVRQAAEAQWERLDAPTRQALQAYADGVNAWSQQHLKARPPEFLLLGLRPEPWTPVDSLAWSIMMAWDLGGNWSSELLRLRLAARMDLARIHQLLPPYPGEQPLPVADYTALARDWQVQGGEVIERLIGMAPESGVEGVGSNNWAVDGRRSDSGLPLIANDPHLRLSTPSLWYLARLFAPGLHVAGASIPGLPAVVLGQNQDIAWAYTNTNPDVQDLYIEAIDPADPMRYRTPDGWARFEQREELIAVRGQAEPVRLQVRTGRHGPLISDAATAATQDLTGRAGQPYGLAMRWTALDADVTTIAAGIGFNQARSIEDFVAAARGYGAPMQNMLVADRRGPHGRIALLLPGRVPVRGALHDLHGQVPAPGWQARYDWVGQIDPAELPLQVDPASGWLATANQRTTPDGYRYFLSSEWTFPHRQQRIEDLLLARPLHDVDSFAAMQRDVRSLSSRTLLAAFRSATWRGPASNGDAAWIEQLARIQARFDGEMSADSTGASLYQAWALAVTRRVLADELGPLWGRQFSERRSFRDALTGILADQDRWWCDDKATSDRTESCAEQVDAAYADAIADLRQRLGEDPTTWRWERLHRVRAEHRPFSQIAPLRRLFELRVAVPGDSHGINAMRVNLRADPGDARTYQVEHGPGLRAIYDLAAPARSRIVQSTGQSGIALSPDHGNLLALWSRGEGIPLWPVRPPARELSLRAIKP</sequence>
<dbReference type="InterPro" id="IPR043147">
    <property type="entry name" value="Penicillin_amidase_A-knob"/>
</dbReference>
<keyword evidence="3" id="KW-0865">Zymogen</keyword>
<comment type="caution">
    <text evidence="5">The sequence shown here is derived from an EMBL/GenBank/DDBJ whole genome shotgun (WGS) entry which is preliminary data.</text>
</comment>
<proteinExistence type="inferred from homology"/>
<dbReference type="GO" id="GO:0046872">
    <property type="term" value="F:metal ion binding"/>
    <property type="evidence" value="ECO:0007669"/>
    <property type="project" value="UniProtKB-KW"/>
</dbReference>
<dbReference type="InterPro" id="IPR002692">
    <property type="entry name" value="S45"/>
</dbReference>
<dbReference type="PIRSF" id="PIRSF001227">
    <property type="entry name" value="Pen_acylase"/>
    <property type="match status" value="1"/>
</dbReference>
<dbReference type="Gene3D" id="1.10.1400.10">
    <property type="match status" value="1"/>
</dbReference>
<feature type="binding site" evidence="4">
    <location>
        <position position="326"/>
    </location>
    <ligand>
        <name>Ca(2+)</name>
        <dbReference type="ChEBI" id="CHEBI:29108"/>
    </ligand>
</feature>
<evidence type="ECO:0000256" key="1">
    <source>
        <dbReference type="ARBA" id="ARBA00006586"/>
    </source>
</evidence>
<dbReference type="InterPro" id="IPR014395">
    <property type="entry name" value="Pen/GL7ACA/AHL_acylase"/>
</dbReference>
<dbReference type="SUPFAM" id="SSF56235">
    <property type="entry name" value="N-terminal nucleophile aminohydrolases (Ntn hydrolases)"/>
    <property type="match status" value="1"/>
</dbReference>
<gene>
    <name evidence="5" type="ORF">EV685_1287</name>
</gene>
<dbReference type="InterPro" id="IPR023343">
    <property type="entry name" value="Penicillin_amidase_dom1"/>
</dbReference>
<keyword evidence="4" id="KW-0479">Metal-binding</keyword>
<dbReference type="Gene3D" id="2.30.120.10">
    <property type="match status" value="1"/>
</dbReference>
<evidence type="ECO:0000256" key="2">
    <source>
        <dbReference type="ARBA" id="ARBA00022801"/>
    </source>
</evidence>
<name>A0A4Q7LR26_9BURK</name>
<dbReference type="Gene3D" id="1.10.439.10">
    <property type="entry name" value="Penicillin Amidohydrolase, domain 1"/>
    <property type="match status" value="1"/>
</dbReference>
<keyword evidence="2" id="KW-0378">Hydrolase</keyword>
<dbReference type="Pfam" id="PF01804">
    <property type="entry name" value="Penicil_amidase"/>
    <property type="match status" value="1"/>
</dbReference>
<dbReference type="RefSeq" id="WP_242615458.1">
    <property type="nucleotide sequence ID" value="NZ_SGWV01000008.1"/>
</dbReference>
<keyword evidence="6" id="KW-1185">Reference proteome</keyword>
<dbReference type="InterPro" id="IPR043146">
    <property type="entry name" value="Penicillin_amidase_N_B-knob"/>
</dbReference>
<comment type="cofactor">
    <cofactor evidence="4">
        <name>Ca(2+)</name>
        <dbReference type="ChEBI" id="CHEBI:29108"/>
    </cofactor>
    <text evidence="4">Binds 1 Ca(2+) ion per dimer.</text>
</comment>
<evidence type="ECO:0000256" key="3">
    <source>
        <dbReference type="ARBA" id="ARBA00023145"/>
    </source>
</evidence>
<dbReference type="PANTHER" id="PTHR34218:SF4">
    <property type="entry name" value="ACYL-HOMOSERINE LACTONE ACYLASE QUIP"/>
    <property type="match status" value="1"/>
</dbReference>
<protein>
    <submittedName>
        <fullName evidence="5">Penicillin amidase</fullName>
    </submittedName>
</protein>
<dbReference type="Proteomes" id="UP000293433">
    <property type="component" value="Unassembled WGS sequence"/>
</dbReference>
<dbReference type="EMBL" id="SGWV01000008">
    <property type="protein sequence ID" value="RZS56733.1"/>
    <property type="molecule type" value="Genomic_DNA"/>
</dbReference>
<evidence type="ECO:0000313" key="5">
    <source>
        <dbReference type="EMBL" id="RZS56733.1"/>
    </source>
</evidence>
<dbReference type="PANTHER" id="PTHR34218">
    <property type="entry name" value="PEPTIDASE S45 PENICILLIN AMIDASE"/>
    <property type="match status" value="1"/>
</dbReference>
<keyword evidence="4" id="KW-0106">Calcium</keyword>
<reference evidence="5 6" key="1">
    <citation type="submission" date="2019-02" db="EMBL/GenBank/DDBJ databases">
        <title>Genomic Encyclopedia of Type Strains, Phase IV (KMG-IV): sequencing the most valuable type-strain genomes for metagenomic binning, comparative biology and taxonomic classification.</title>
        <authorList>
            <person name="Goeker M."/>
        </authorList>
    </citation>
    <scope>NUCLEOTIDE SEQUENCE [LARGE SCALE GENOMIC DNA]</scope>
    <source>
        <strain evidence="5 6">DSM 10617</strain>
    </source>
</reference>
<feature type="binding site" evidence="4">
    <location>
        <position position="329"/>
    </location>
    <ligand>
        <name>Ca(2+)</name>
        <dbReference type="ChEBI" id="CHEBI:29108"/>
    </ligand>
</feature>
<dbReference type="InterPro" id="IPR029055">
    <property type="entry name" value="Ntn_hydrolases_N"/>
</dbReference>